<evidence type="ECO:0000313" key="16">
    <source>
        <dbReference type="Proteomes" id="UP000440732"/>
    </source>
</evidence>
<evidence type="ECO:0000313" key="15">
    <source>
        <dbReference type="Proteomes" id="UP000440367"/>
    </source>
</evidence>
<evidence type="ECO:0000313" key="14">
    <source>
        <dbReference type="Proteomes" id="UP000437068"/>
    </source>
</evidence>
<dbReference type="Proteomes" id="UP000429523">
    <property type="component" value="Unassembled WGS sequence"/>
</dbReference>
<evidence type="ECO:0008006" key="22">
    <source>
        <dbReference type="Google" id="ProtNLM"/>
    </source>
</evidence>
<evidence type="ECO:0000313" key="4">
    <source>
        <dbReference type="EMBL" id="KAE9073566.1"/>
    </source>
</evidence>
<dbReference type="AlphaFoldDB" id="A0A6A3QTV1"/>
<evidence type="ECO:0000313" key="20">
    <source>
        <dbReference type="Proteomes" id="UP000486351"/>
    </source>
</evidence>
<evidence type="ECO:0000313" key="9">
    <source>
        <dbReference type="EMBL" id="KAE9197878.1"/>
    </source>
</evidence>
<sequence length="55" mass="5919">MTGINSLCILPVSSISLFVITAGAVRETASDGTSSVHFGCIYISLYNTCTYYCHH</sequence>
<feature type="chain" id="PRO_5036380429" description="RxLR effector protein" evidence="1">
    <location>
        <begin position="25"/>
        <end position="55"/>
    </location>
</feature>
<evidence type="ECO:0000313" key="10">
    <source>
        <dbReference type="EMBL" id="KAE9285073.1"/>
    </source>
</evidence>
<dbReference type="Proteomes" id="UP000486351">
    <property type="component" value="Unassembled WGS sequence"/>
</dbReference>
<reference evidence="12 13" key="1">
    <citation type="submission" date="2018-08" db="EMBL/GenBank/DDBJ databases">
        <title>Genomic investigation of the strawberry pathogen Phytophthora fragariae indicates pathogenicity is determined by transcriptional variation in three key races.</title>
        <authorList>
            <person name="Adams T.M."/>
            <person name="Armitage A.D."/>
            <person name="Sobczyk M.K."/>
            <person name="Bates H.J."/>
            <person name="Dunwell J.M."/>
            <person name="Nellist C.F."/>
            <person name="Harrison R.J."/>
        </authorList>
    </citation>
    <scope>NUCLEOTIDE SEQUENCE [LARGE SCALE GENOMIC DNA]</scope>
    <source>
        <strain evidence="10 14">A4</strain>
        <strain evidence="9 15">BC-1</strain>
        <strain evidence="8 19">BC-23</strain>
        <strain evidence="7 13">NOV-27</strain>
        <strain evidence="6 16">NOV-5</strain>
        <strain evidence="5 17">NOV-71</strain>
        <strain evidence="11 20">NOV-77</strain>
        <strain evidence="2 12">NOV-9</strain>
        <strain evidence="4 21">ONT-3</strain>
        <strain evidence="3 18">SCRP245</strain>
    </source>
</reference>
<evidence type="ECO:0000256" key="1">
    <source>
        <dbReference type="SAM" id="SignalP"/>
    </source>
</evidence>
<dbReference type="EMBL" id="QXGE01002085">
    <property type="protein sequence ID" value="KAE9285073.1"/>
    <property type="molecule type" value="Genomic_DNA"/>
</dbReference>
<evidence type="ECO:0000313" key="6">
    <source>
        <dbReference type="EMBL" id="KAE9109605.1"/>
    </source>
</evidence>
<evidence type="ECO:0000313" key="19">
    <source>
        <dbReference type="Proteomes" id="UP000476176"/>
    </source>
</evidence>
<evidence type="ECO:0000313" key="5">
    <source>
        <dbReference type="EMBL" id="KAE9082740.1"/>
    </source>
</evidence>
<evidence type="ECO:0000313" key="21">
    <source>
        <dbReference type="Proteomes" id="UP000488956"/>
    </source>
</evidence>
<proteinExistence type="predicted"/>
<evidence type="ECO:0000313" key="12">
    <source>
        <dbReference type="Proteomes" id="UP000429523"/>
    </source>
</evidence>
<dbReference type="EMBL" id="QXGF01001442">
    <property type="protein sequence ID" value="KAE8929970.1"/>
    <property type="molecule type" value="Genomic_DNA"/>
</dbReference>
<organism evidence="5 17">
    <name type="scientific">Phytophthora fragariae</name>
    <dbReference type="NCBI Taxonomy" id="53985"/>
    <lineage>
        <taxon>Eukaryota</taxon>
        <taxon>Sar</taxon>
        <taxon>Stramenopiles</taxon>
        <taxon>Oomycota</taxon>
        <taxon>Peronosporomycetes</taxon>
        <taxon>Peronosporales</taxon>
        <taxon>Peronosporaceae</taxon>
        <taxon>Phytophthora</taxon>
    </lineage>
</organism>
<dbReference type="Proteomes" id="UP000437068">
    <property type="component" value="Unassembled WGS sequence"/>
</dbReference>
<dbReference type="EMBL" id="QXFX01002795">
    <property type="protein sequence ID" value="KAE9073566.1"/>
    <property type="molecule type" value="Genomic_DNA"/>
</dbReference>
<dbReference type="EMBL" id="QXFY01001978">
    <property type="protein sequence ID" value="KAE9305444.1"/>
    <property type="molecule type" value="Genomic_DNA"/>
</dbReference>
<dbReference type="EMBL" id="QXGC01002715">
    <property type="protein sequence ID" value="KAE9182605.1"/>
    <property type="molecule type" value="Genomic_DNA"/>
</dbReference>
<evidence type="ECO:0000313" key="2">
    <source>
        <dbReference type="EMBL" id="KAE8929970.1"/>
    </source>
</evidence>
<dbReference type="EMBL" id="QXGD01001851">
    <property type="protein sequence ID" value="KAE9197878.1"/>
    <property type="molecule type" value="Genomic_DNA"/>
</dbReference>
<evidence type="ECO:0000313" key="3">
    <source>
        <dbReference type="EMBL" id="KAE8969387.1"/>
    </source>
</evidence>
<evidence type="ECO:0000313" key="7">
    <source>
        <dbReference type="EMBL" id="KAE9175673.1"/>
    </source>
</evidence>
<protein>
    <recommendedName>
        <fullName evidence="22">RxLR effector protein</fullName>
    </recommendedName>
</protein>
<comment type="caution">
    <text evidence="5">The sequence shown here is derived from an EMBL/GenBank/DDBJ whole genome shotgun (WGS) entry which is preliminary data.</text>
</comment>
<dbReference type="Proteomes" id="UP000433483">
    <property type="component" value="Unassembled WGS sequence"/>
</dbReference>
<evidence type="ECO:0000313" key="17">
    <source>
        <dbReference type="Proteomes" id="UP000441208"/>
    </source>
</evidence>
<dbReference type="EMBL" id="QXGA01001817">
    <property type="protein sequence ID" value="KAE9109605.1"/>
    <property type="molecule type" value="Genomic_DNA"/>
</dbReference>
<accession>A0A6A3QTV1</accession>
<dbReference type="EMBL" id="QXFW01003673">
    <property type="protein sequence ID" value="KAE8969387.1"/>
    <property type="molecule type" value="Genomic_DNA"/>
</dbReference>
<dbReference type="Proteomes" id="UP000440367">
    <property type="component" value="Unassembled WGS sequence"/>
</dbReference>
<dbReference type="EMBL" id="QXFZ01001951">
    <property type="protein sequence ID" value="KAE9082740.1"/>
    <property type="molecule type" value="Genomic_DNA"/>
</dbReference>
<keyword evidence="1" id="KW-0732">Signal</keyword>
<gene>
    <name evidence="10" type="ORF">PF001_g22077</name>
    <name evidence="9" type="ORF">PF002_g22602</name>
    <name evidence="8" type="ORF">PF004_g24193</name>
    <name evidence="7" type="ORF">PF005_g25296</name>
    <name evidence="6" type="ORF">PF006_g20632</name>
    <name evidence="5" type="ORF">PF007_g22182</name>
    <name evidence="11" type="ORF">PF008_g21723</name>
    <name evidence="2" type="ORF">PF009_g19919</name>
    <name evidence="4" type="ORF">PF010_g25016</name>
    <name evidence="3" type="ORF">PF011_g26825</name>
</gene>
<evidence type="ECO:0000313" key="8">
    <source>
        <dbReference type="EMBL" id="KAE9182605.1"/>
    </source>
</evidence>
<dbReference type="Proteomes" id="UP000441208">
    <property type="component" value="Unassembled WGS sequence"/>
</dbReference>
<dbReference type="Proteomes" id="UP000460718">
    <property type="component" value="Unassembled WGS sequence"/>
</dbReference>
<dbReference type="EMBL" id="QXGB01002704">
    <property type="protein sequence ID" value="KAE9175673.1"/>
    <property type="molecule type" value="Genomic_DNA"/>
</dbReference>
<name>A0A6A3QTV1_9STRA</name>
<evidence type="ECO:0000313" key="11">
    <source>
        <dbReference type="EMBL" id="KAE9305444.1"/>
    </source>
</evidence>
<dbReference type="Proteomes" id="UP000476176">
    <property type="component" value="Unassembled WGS sequence"/>
</dbReference>
<dbReference type="Proteomes" id="UP000440732">
    <property type="component" value="Unassembled WGS sequence"/>
</dbReference>
<feature type="signal peptide" evidence="1">
    <location>
        <begin position="1"/>
        <end position="24"/>
    </location>
</feature>
<keyword evidence="13" id="KW-1185">Reference proteome</keyword>
<evidence type="ECO:0000313" key="13">
    <source>
        <dbReference type="Proteomes" id="UP000433483"/>
    </source>
</evidence>
<dbReference type="Proteomes" id="UP000488956">
    <property type="component" value="Unassembled WGS sequence"/>
</dbReference>
<evidence type="ECO:0000313" key="18">
    <source>
        <dbReference type="Proteomes" id="UP000460718"/>
    </source>
</evidence>